<dbReference type="EMBL" id="JAFFPU010000024">
    <property type="protein sequence ID" value="MBM9576566.1"/>
    <property type="molecule type" value="Genomic_DNA"/>
</dbReference>
<evidence type="ECO:0000313" key="3">
    <source>
        <dbReference type="Proteomes" id="UP000724686"/>
    </source>
</evidence>
<sequence>MKIRWVNDVQYLPKSLPRWFLFCCKYPITFLFLAVINFFFGCFLYHWYHVGIHFDVLPTELNSLKNFLEYKIFFIFLSVLFILEVGFLWLFFLLAFSKPVRTITREEALEMSKKFDSKLQPKPSFFPKNDFPKIRWINREVLPLPGSPRWIVFVCKYPFLYLLPNLILVPYAYLWHRWILEWESGEKESLYLGKLKLLYDLFGSFGVVGFYLIIGFGFLWLFWYYAIRKPT</sequence>
<keyword evidence="1" id="KW-0472">Membrane</keyword>
<keyword evidence="3" id="KW-1185">Reference proteome</keyword>
<organism evidence="2 3">
    <name type="scientific">Leptospira ainlahdjerensis</name>
    <dbReference type="NCBI Taxonomy" id="2810033"/>
    <lineage>
        <taxon>Bacteria</taxon>
        <taxon>Pseudomonadati</taxon>
        <taxon>Spirochaetota</taxon>
        <taxon>Spirochaetia</taxon>
        <taxon>Leptospirales</taxon>
        <taxon>Leptospiraceae</taxon>
        <taxon>Leptospira</taxon>
    </lineage>
</organism>
<feature type="transmembrane region" description="Helical" evidence="1">
    <location>
        <begin position="198"/>
        <end position="226"/>
    </location>
</feature>
<comment type="caution">
    <text evidence="2">The sequence shown here is derived from an EMBL/GenBank/DDBJ whole genome shotgun (WGS) entry which is preliminary data.</text>
</comment>
<evidence type="ECO:0000256" key="1">
    <source>
        <dbReference type="SAM" id="Phobius"/>
    </source>
</evidence>
<evidence type="ECO:0000313" key="2">
    <source>
        <dbReference type="EMBL" id="MBM9576566.1"/>
    </source>
</evidence>
<dbReference type="RefSeq" id="WP_205278977.1">
    <property type="nucleotide sequence ID" value="NZ_JAFFPU010000024.1"/>
</dbReference>
<feature type="transmembrane region" description="Helical" evidence="1">
    <location>
        <begin position="20"/>
        <end position="48"/>
    </location>
</feature>
<feature type="transmembrane region" description="Helical" evidence="1">
    <location>
        <begin position="159"/>
        <end position="178"/>
    </location>
</feature>
<keyword evidence="1" id="KW-1133">Transmembrane helix</keyword>
<reference evidence="2 3" key="1">
    <citation type="submission" date="2021-02" db="EMBL/GenBank/DDBJ databases">
        <title>Leptospira ainlahdjerensis sp. nov., Leptospira ainazelensis sp. nov., Leptospira abararensis sp. nov. and Leptospira chreensis sp. nov., four new species isolated from water sources in Algeria.</title>
        <authorList>
            <person name="Amara Korba A."/>
            <person name="Kainiu M."/>
            <person name="Vincent A.T."/>
            <person name="Mariet J.-F."/>
            <person name="Veyrier F.J."/>
            <person name="Goarant C."/>
            <person name="Picardeau M."/>
        </authorList>
    </citation>
    <scope>NUCLEOTIDE SEQUENCE [LARGE SCALE GENOMIC DNA]</scope>
    <source>
        <strain evidence="2 3">201903070</strain>
    </source>
</reference>
<gene>
    <name evidence="2" type="ORF">JWG45_05300</name>
</gene>
<dbReference type="Proteomes" id="UP000724686">
    <property type="component" value="Unassembled WGS sequence"/>
</dbReference>
<name>A0ABS2U865_9LEPT</name>
<proteinExistence type="predicted"/>
<accession>A0ABS2U865</accession>
<feature type="transmembrane region" description="Helical" evidence="1">
    <location>
        <begin position="72"/>
        <end position="96"/>
    </location>
</feature>
<protein>
    <submittedName>
        <fullName evidence="2">Uncharacterized protein</fullName>
    </submittedName>
</protein>
<keyword evidence="1" id="KW-0812">Transmembrane</keyword>